<dbReference type="Proteomes" id="UP000295729">
    <property type="component" value="Unassembled WGS sequence"/>
</dbReference>
<reference evidence="7 8" key="1">
    <citation type="submission" date="2019-03" db="EMBL/GenBank/DDBJ databases">
        <title>Genomic Encyclopedia of Type Strains, Phase IV (KMG-IV): sequencing the most valuable type-strain genomes for metagenomic binning, comparative biology and taxonomic classification.</title>
        <authorList>
            <person name="Goeker M."/>
        </authorList>
    </citation>
    <scope>NUCLEOTIDE SEQUENCE [LARGE SCALE GENOMIC DNA]</scope>
    <source>
        <strain evidence="7 8">DSM 5604</strain>
    </source>
</reference>
<dbReference type="OrthoDB" id="9812260at2"/>
<keyword evidence="3 5" id="KW-1133">Transmembrane helix</keyword>
<dbReference type="Gene3D" id="3.30.70.270">
    <property type="match status" value="1"/>
</dbReference>
<dbReference type="NCBIfam" id="TIGR00254">
    <property type="entry name" value="GGDEF"/>
    <property type="match status" value="1"/>
</dbReference>
<dbReference type="NCBIfam" id="TIGR00229">
    <property type="entry name" value="sensory_box"/>
    <property type="match status" value="1"/>
</dbReference>
<dbReference type="SUPFAM" id="SSF55785">
    <property type="entry name" value="PYP-like sensor domain (PAS domain)"/>
    <property type="match status" value="1"/>
</dbReference>
<keyword evidence="4 5" id="KW-0472">Membrane</keyword>
<evidence type="ECO:0000256" key="4">
    <source>
        <dbReference type="ARBA" id="ARBA00023136"/>
    </source>
</evidence>
<feature type="transmembrane region" description="Helical" evidence="5">
    <location>
        <begin position="183"/>
        <end position="205"/>
    </location>
</feature>
<protein>
    <submittedName>
        <fullName evidence="7">PAS domain S-box-containing protein/diguanylate cyclase (GGDEF)-like protein</fullName>
    </submittedName>
</protein>
<evidence type="ECO:0000313" key="8">
    <source>
        <dbReference type="Proteomes" id="UP000295729"/>
    </source>
</evidence>
<dbReference type="Pfam" id="PF13675">
    <property type="entry name" value="PilJ"/>
    <property type="match status" value="1"/>
</dbReference>
<dbReference type="Pfam" id="PF13188">
    <property type="entry name" value="PAS_8"/>
    <property type="match status" value="1"/>
</dbReference>
<evidence type="ECO:0000259" key="6">
    <source>
        <dbReference type="PROSITE" id="PS50887"/>
    </source>
</evidence>
<dbReference type="InterPro" id="IPR000014">
    <property type="entry name" value="PAS"/>
</dbReference>
<dbReference type="PANTHER" id="PTHR46663">
    <property type="entry name" value="DIGUANYLATE CYCLASE DGCT-RELATED"/>
    <property type="match status" value="1"/>
</dbReference>
<dbReference type="RefSeq" id="WP_133563936.1">
    <property type="nucleotide sequence ID" value="NZ_SNZA01000005.1"/>
</dbReference>
<dbReference type="CDD" id="cd01949">
    <property type="entry name" value="GGDEF"/>
    <property type="match status" value="1"/>
</dbReference>
<evidence type="ECO:0000256" key="2">
    <source>
        <dbReference type="ARBA" id="ARBA00022692"/>
    </source>
</evidence>
<dbReference type="InterPro" id="IPR043128">
    <property type="entry name" value="Rev_trsase/Diguanyl_cyclase"/>
</dbReference>
<gene>
    <name evidence="7" type="ORF">C8D85_2887</name>
</gene>
<evidence type="ECO:0000256" key="3">
    <source>
        <dbReference type="ARBA" id="ARBA00022989"/>
    </source>
</evidence>
<accession>A0A4R6WZK4</accession>
<dbReference type="Pfam" id="PF00990">
    <property type="entry name" value="GGDEF"/>
    <property type="match status" value="1"/>
</dbReference>
<keyword evidence="2 5" id="KW-0812">Transmembrane</keyword>
<dbReference type="InterPro" id="IPR000160">
    <property type="entry name" value="GGDEF_dom"/>
</dbReference>
<dbReference type="InterPro" id="IPR052163">
    <property type="entry name" value="DGC-Regulatory_Protein"/>
</dbReference>
<evidence type="ECO:0000313" key="7">
    <source>
        <dbReference type="EMBL" id="TDR06701.1"/>
    </source>
</evidence>
<evidence type="ECO:0000256" key="5">
    <source>
        <dbReference type="SAM" id="Phobius"/>
    </source>
</evidence>
<dbReference type="SUPFAM" id="SSF55073">
    <property type="entry name" value="Nucleotide cyclase"/>
    <property type="match status" value="1"/>
</dbReference>
<evidence type="ECO:0000256" key="1">
    <source>
        <dbReference type="ARBA" id="ARBA00004141"/>
    </source>
</evidence>
<comment type="subcellular location">
    <subcellularLocation>
        <location evidence="1">Membrane</location>
        <topology evidence="1">Multi-pass membrane protein</topology>
    </subcellularLocation>
</comment>
<name>A0A4R6WZK4_9GAMM</name>
<feature type="domain" description="GGDEF" evidence="6">
    <location>
        <begin position="351"/>
        <end position="485"/>
    </location>
</feature>
<dbReference type="CDD" id="cd00130">
    <property type="entry name" value="PAS"/>
    <property type="match status" value="1"/>
</dbReference>
<keyword evidence="8" id="KW-1185">Reference proteome</keyword>
<proteinExistence type="predicted"/>
<dbReference type="Gene3D" id="3.30.450.20">
    <property type="entry name" value="PAS domain"/>
    <property type="match status" value="1"/>
</dbReference>
<dbReference type="EMBL" id="SNZA01000005">
    <property type="protein sequence ID" value="TDR06701.1"/>
    <property type="molecule type" value="Genomic_DNA"/>
</dbReference>
<comment type="caution">
    <text evidence="7">The sequence shown here is derived from an EMBL/GenBank/DDBJ whole genome shotgun (WGS) entry which is preliminary data.</text>
</comment>
<dbReference type="SMART" id="SM00267">
    <property type="entry name" value="GGDEF"/>
    <property type="match status" value="1"/>
</dbReference>
<dbReference type="InterPro" id="IPR035965">
    <property type="entry name" value="PAS-like_dom_sf"/>
</dbReference>
<dbReference type="AlphaFoldDB" id="A0A4R6WZK4"/>
<sequence>MSWITNKANPFLTYAVVLFFVFDGLALGMNIWLTQRIQVQTIELNLAGRQRMLSQKMVKEFLYAPPGAANKAQLSQFTQTVNLFDRTLSAFRIGGSTIDTNNQLVTLETFHKRAYYDIVEQAWSIWVPLRQSTLRYIDSPTPALFVELNQAFSQNNNQILNLMNDLALAIEQQARYETGQIRILQTAALILGMLNFIAAFFLYRLRLRTLEKERSLVDALLNDMPAAMVFTAEDGSIRQANPRFTELLGIDIDTVKQHKFGEYIEPHPDYENYHQLSSLAFNRAVIKAEQTQVQQDGVRLCVWRLEDASKDIAERSQLSSLAYKDSLTGLDNRLAFDDHFNQQNQLASQEHLFAIMFLDLNNFKSINDNFGHNKGDAILKEVGYRLQSFVSDDCHIARFGGDEFLILQQHLSTEEKAVATAQTIIDVLKEPFYIGAETLNIQASIGIVTFRGRHASLAQLVSAADKAMYEAKSSNGHVSITMLQLS</sequence>
<dbReference type="PANTHER" id="PTHR46663:SF3">
    <property type="entry name" value="SLL0267 PROTEIN"/>
    <property type="match status" value="1"/>
</dbReference>
<dbReference type="InterPro" id="IPR029787">
    <property type="entry name" value="Nucleotide_cyclase"/>
</dbReference>
<dbReference type="GO" id="GO:0016020">
    <property type="term" value="C:membrane"/>
    <property type="evidence" value="ECO:0007669"/>
    <property type="project" value="UniProtKB-SubCell"/>
</dbReference>
<feature type="transmembrane region" description="Helical" evidence="5">
    <location>
        <begin position="12"/>
        <end position="33"/>
    </location>
</feature>
<organism evidence="7 8">
    <name type="scientific">Marinomonas communis</name>
    <dbReference type="NCBI Taxonomy" id="28254"/>
    <lineage>
        <taxon>Bacteria</taxon>
        <taxon>Pseudomonadati</taxon>
        <taxon>Pseudomonadota</taxon>
        <taxon>Gammaproteobacteria</taxon>
        <taxon>Oceanospirillales</taxon>
        <taxon>Oceanospirillaceae</taxon>
        <taxon>Marinomonas</taxon>
    </lineage>
</organism>
<dbReference type="PROSITE" id="PS50887">
    <property type="entry name" value="GGDEF"/>
    <property type="match status" value="1"/>
</dbReference>
<dbReference type="InterPro" id="IPR029095">
    <property type="entry name" value="NarX-like_N"/>
</dbReference>